<keyword evidence="1" id="KW-1133">Transmembrane helix</keyword>
<protein>
    <recommendedName>
        <fullName evidence="4">Integral membrane protein</fullName>
    </recommendedName>
</protein>
<evidence type="ECO:0000313" key="3">
    <source>
        <dbReference type="Proteomes" id="UP001610446"/>
    </source>
</evidence>
<reference evidence="2 3" key="1">
    <citation type="submission" date="2024-07" db="EMBL/GenBank/DDBJ databases">
        <title>Section-level genome sequencing and comparative genomics of Aspergillus sections Usti and Cavernicolus.</title>
        <authorList>
            <consortium name="Lawrence Berkeley National Laboratory"/>
            <person name="Nybo J.L."/>
            <person name="Vesth T.C."/>
            <person name="Theobald S."/>
            <person name="Frisvad J.C."/>
            <person name="Larsen T.O."/>
            <person name="Kjaerboelling I."/>
            <person name="Rothschild-Mancinelli K."/>
            <person name="Lyhne E.K."/>
            <person name="Kogle M.E."/>
            <person name="Barry K."/>
            <person name="Clum A."/>
            <person name="Na H."/>
            <person name="Ledsgaard L."/>
            <person name="Lin J."/>
            <person name="Lipzen A."/>
            <person name="Kuo A."/>
            <person name="Riley R."/>
            <person name="Mondo S."/>
            <person name="Labutti K."/>
            <person name="Haridas S."/>
            <person name="Pangalinan J."/>
            <person name="Salamov A.A."/>
            <person name="Simmons B.A."/>
            <person name="Magnuson J.K."/>
            <person name="Chen J."/>
            <person name="Drula E."/>
            <person name="Henrissat B."/>
            <person name="Wiebenga A."/>
            <person name="Lubbers R.J."/>
            <person name="Gomes A.C."/>
            <person name="Makela M.R."/>
            <person name="Stajich J."/>
            <person name="Grigoriev I.V."/>
            <person name="Mortensen U.H."/>
            <person name="De Vries R.P."/>
            <person name="Baker S.E."/>
            <person name="Andersen M.R."/>
        </authorList>
    </citation>
    <scope>NUCLEOTIDE SEQUENCE [LARGE SCALE GENOMIC DNA]</scope>
    <source>
        <strain evidence="2 3">CBS 123904</strain>
    </source>
</reference>
<evidence type="ECO:0008006" key="4">
    <source>
        <dbReference type="Google" id="ProtNLM"/>
    </source>
</evidence>
<keyword evidence="1" id="KW-0812">Transmembrane</keyword>
<sequence length="199" mass="22615">MVLQAVLLAFEAILAIVCLALAFHAYPDTCRTILWQLGGTEGWNSDPHARVYFYANYREPPPIPRIWSDEITESHLGISATSVVAWMIRVFLRCFQSNSRYSLVLFDAILIALWAVSVYGQLSSDYSDPDHPSRWPWYVVHGCDKLESPERGCCRLARAFLWGSGNLLILYLGRFVWSMYKSCRSGGRGDERGGITSRR</sequence>
<dbReference type="Proteomes" id="UP001610446">
    <property type="component" value="Unassembled WGS sequence"/>
</dbReference>
<organism evidence="2 3">
    <name type="scientific">Aspergillus pseudoustus</name>
    <dbReference type="NCBI Taxonomy" id="1810923"/>
    <lineage>
        <taxon>Eukaryota</taxon>
        <taxon>Fungi</taxon>
        <taxon>Dikarya</taxon>
        <taxon>Ascomycota</taxon>
        <taxon>Pezizomycotina</taxon>
        <taxon>Eurotiomycetes</taxon>
        <taxon>Eurotiomycetidae</taxon>
        <taxon>Eurotiales</taxon>
        <taxon>Aspergillaceae</taxon>
        <taxon>Aspergillus</taxon>
        <taxon>Aspergillus subgen. Nidulantes</taxon>
    </lineage>
</organism>
<evidence type="ECO:0000313" key="2">
    <source>
        <dbReference type="EMBL" id="KAL2850191.1"/>
    </source>
</evidence>
<dbReference type="EMBL" id="JBFXLU010000039">
    <property type="protein sequence ID" value="KAL2850191.1"/>
    <property type="molecule type" value="Genomic_DNA"/>
</dbReference>
<gene>
    <name evidence="2" type="ORF">BJY01DRAFT_210179</name>
</gene>
<name>A0ABR4KD34_9EURO</name>
<proteinExistence type="predicted"/>
<keyword evidence="1" id="KW-0472">Membrane</keyword>
<evidence type="ECO:0000256" key="1">
    <source>
        <dbReference type="SAM" id="Phobius"/>
    </source>
</evidence>
<comment type="caution">
    <text evidence="2">The sequence shown here is derived from an EMBL/GenBank/DDBJ whole genome shotgun (WGS) entry which is preliminary data.</text>
</comment>
<feature type="transmembrane region" description="Helical" evidence="1">
    <location>
        <begin position="7"/>
        <end position="26"/>
    </location>
</feature>
<keyword evidence="3" id="KW-1185">Reference proteome</keyword>
<feature type="transmembrane region" description="Helical" evidence="1">
    <location>
        <begin position="159"/>
        <end position="177"/>
    </location>
</feature>
<accession>A0ABR4KD34</accession>
<feature type="transmembrane region" description="Helical" evidence="1">
    <location>
        <begin position="104"/>
        <end position="122"/>
    </location>
</feature>